<dbReference type="InterPro" id="IPR029058">
    <property type="entry name" value="AB_hydrolase_fold"/>
</dbReference>
<organism evidence="5 6">
    <name type="scientific">Arthrobacter mobilis</name>
    <dbReference type="NCBI Taxonomy" id="2724944"/>
    <lineage>
        <taxon>Bacteria</taxon>
        <taxon>Bacillati</taxon>
        <taxon>Actinomycetota</taxon>
        <taxon>Actinomycetes</taxon>
        <taxon>Micrococcales</taxon>
        <taxon>Micrococcaceae</taxon>
        <taxon>Arthrobacter</taxon>
    </lineage>
</organism>
<dbReference type="Gene3D" id="3.40.50.1820">
    <property type="entry name" value="alpha/beta hydrolase"/>
    <property type="match status" value="1"/>
</dbReference>
<dbReference type="EC" id="3.1.1.6" evidence="5"/>
<dbReference type="RefSeq" id="WP_168488998.1">
    <property type="nucleotide sequence ID" value="NZ_JAAZSQ010000028.1"/>
</dbReference>
<dbReference type="NCBIfam" id="NF007547">
    <property type="entry name" value="PRK10162.1"/>
    <property type="match status" value="1"/>
</dbReference>
<dbReference type="GO" id="GO:0008126">
    <property type="term" value="F:acetylesterase activity"/>
    <property type="evidence" value="ECO:0007669"/>
    <property type="project" value="UniProtKB-EC"/>
</dbReference>
<dbReference type="SUPFAM" id="SSF53474">
    <property type="entry name" value="alpha/beta-Hydrolases"/>
    <property type="match status" value="1"/>
</dbReference>
<evidence type="ECO:0000256" key="2">
    <source>
        <dbReference type="ARBA" id="ARBA00022801"/>
    </source>
</evidence>
<evidence type="ECO:0000313" key="5">
    <source>
        <dbReference type="EMBL" id="NKX56610.1"/>
    </source>
</evidence>
<dbReference type="InterPro" id="IPR050300">
    <property type="entry name" value="GDXG_lipolytic_enzyme"/>
</dbReference>
<dbReference type="PANTHER" id="PTHR48081">
    <property type="entry name" value="AB HYDROLASE SUPERFAMILY PROTEIN C4A8.06C"/>
    <property type="match status" value="1"/>
</dbReference>
<evidence type="ECO:0000313" key="6">
    <source>
        <dbReference type="Proteomes" id="UP000544090"/>
    </source>
</evidence>
<dbReference type="InterPro" id="IPR033140">
    <property type="entry name" value="Lipase_GDXG_put_SER_AS"/>
</dbReference>
<comment type="similarity">
    <text evidence="1">Belongs to the 'GDXG' lipolytic enzyme family.</text>
</comment>
<dbReference type="InterPro" id="IPR002168">
    <property type="entry name" value="Lipase_GDXG_HIS_AS"/>
</dbReference>
<accession>A0A7X6K7J7</accession>
<sequence>MNKIDVLSRLTPQMRAVLDKQDELTAGSPASAAGDVDAIRASYARERAFWNEGGPGMAQTVDTTAPGGPFGSVKIRIYSPSAEGSLPAIVYIHGGGYLMGSVDTHDRICRVLAAETGAAVVSVDYRLSPEARFPSAIQECAAAVEYLRAHGADHHIDGGDLALAGDSAGASLALGTYLYLRDELSGAGGIRALLLYYGMYGLTDSASRRLFGGPWDGLTREDLEAYSAMYIRSAEDLRSPYIDCLSADLAAGVPPCYIVSAELDPLRDDSHALAAVLAELGIPHRLEEFNGVLHAFLHYGRMLAEATQALSRSAAFYAAQGSAVLPRR</sequence>
<dbReference type="PROSITE" id="PS01173">
    <property type="entry name" value="LIPASE_GDXG_HIS"/>
    <property type="match status" value="1"/>
</dbReference>
<evidence type="ECO:0000259" key="4">
    <source>
        <dbReference type="Pfam" id="PF07859"/>
    </source>
</evidence>
<keyword evidence="6" id="KW-1185">Reference proteome</keyword>
<dbReference type="Proteomes" id="UP000544090">
    <property type="component" value="Unassembled WGS sequence"/>
</dbReference>
<evidence type="ECO:0000256" key="1">
    <source>
        <dbReference type="ARBA" id="ARBA00010515"/>
    </source>
</evidence>
<dbReference type="AlphaFoldDB" id="A0A7X6K7J7"/>
<dbReference type="PANTHER" id="PTHR48081:SF8">
    <property type="entry name" value="ALPHA_BETA HYDROLASE FOLD-3 DOMAIN-CONTAINING PROTEIN-RELATED"/>
    <property type="match status" value="1"/>
</dbReference>
<dbReference type="Pfam" id="PF07859">
    <property type="entry name" value="Abhydrolase_3"/>
    <property type="match status" value="1"/>
</dbReference>
<evidence type="ECO:0000256" key="3">
    <source>
        <dbReference type="PROSITE-ProRule" id="PRU10038"/>
    </source>
</evidence>
<dbReference type="EMBL" id="JAAZSQ010000028">
    <property type="protein sequence ID" value="NKX56610.1"/>
    <property type="molecule type" value="Genomic_DNA"/>
</dbReference>
<feature type="active site" evidence="3">
    <location>
        <position position="167"/>
    </location>
</feature>
<keyword evidence="2 5" id="KW-0378">Hydrolase</keyword>
<reference evidence="5 6" key="1">
    <citation type="submission" date="2020-04" db="EMBL/GenBank/DDBJ databases">
        <title>Arthrobacter sp. nov.</title>
        <authorList>
            <person name="Liu S."/>
        </authorList>
    </citation>
    <scope>NUCLEOTIDE SEQUENCE [LARGE SCALE GENOMIC DNA]</scope>
    <source>
        <strain evidence="5 6">E918</strain>
    </source>
</reference>
<dbReference type="PROSITE" id="PS01174">
    <property type="entry name" value="LIPASE_GDXG_SER"/>
    <property type="match status" value="1"/>
</dbReference>
<dbReference type="InterPro" id="IPR013094">
    <property type="entry name" value="AB_hydrolase_3"/>
</dbReference>
<name>A0A7X6K7J7_9MICC</name>
<protein>
    <submittedName>
        <fullName evidence="5">Acetyl esterase</fullName>
        <ecNumber evidence="5">3.1.1.6</ecNumber>
    </submittedName>
</protein>
<comment type="caution">
    <text evidence="5">The sequence shown here is derived from an EMBL/GenBank/DDBJ whole genome shotgun (WGS) entry which is preliminary data.</text>
</comment>
<feature type="domain" description="Alpha/beta hydrolase fold-3" evidence="4">
    <location>
        <begin position="89"/>
        <end position="297"/>
    </location>
</feature>
<gene>
    <name evidence="5" type="primary">aes</name>
    <name evidence="5" type="ORF">HGG74_19200</name>
</gene>
<proteinExistence type="inferred from homology"/>